<evidence type="ECO:0000313" key="2">
    <source>
        <dbReference type="Proteomes" id="UP000830671"/>
    </source>
</evidence>
<organism evidence="1 2">
    <name type="scientific">Colletotrichum lupini</name>
    <dbReference type="NCBI Taxonomy" id="145971"/>
    <lineage>
        <taxon>Eukaryota</taxon>
        <taxon>Fungi</taxon>
        <taxon>Dikarya</taxon>
        <taxon>Ascomycota</taxon>
        <taxon>Pezizomycotina</taxon>
        <taxon>Sordariomycetes</taxon>
        <taxon>Hypocreomycetidae</taxon>
        <taxon>Glomerellales</taxon>
        <taxon>Glomerellaceae</taxon>
        <taxon>Colletotrichum</taxon>
        <taxon>Colletotrichum acutatum species complex</taxon>
    </lineage>
</organism>
<dbReference type="Proteomes" id="UP000830671">
    <property type="component" value="Chromosome 10"/>
</dbReference>
<gene>
    <name evidence="1" type="ORF">CLUP02_18028</name>
</gene>
<reference evidence="1" key="1">
    <citation type="journal article" date="2021" name="Mol. Plant Microbe Interact.">
        <title>Complete Genome Sequence of the Plant-Pathogenic Fungus Colletotrichum lupini.</title>
        <authorList>
            <person name="Baroncelli R."/>
            <person name="Pensec F."/>
            <person name="Da Lio D."/>
            <person name="Boufleur T."/>
            <person name="Vicente I."/>
            <person name="Sarrocco S."/>
            <person name="Picot A."/>
            <person name="Baraldi E."/>
            <person name="Sukno S."/>
            <person name="Thon M."/>
            <person name="Le Floch G."/>
        </authorList>
    </citation>
    <scope>NUCLEOTIDE SEQUENCE</scope>
    <source>
        <strain evidence="1">IMI 504893</strain>
    </source>
</reference>
<sequence>MVWRRLYLCFISKLQLALMPLPILSKLLVLTFSRAPDMVFARFGSDLEHPSFVLPAIEMDQIVTQLFYLATPTNPASF</sequence>
<proteinExistence type="predicted"/>
<protein>
    <submittedName>
        <fullName evidence="1">Uncharacterized protein</fullName>
    </submittedName>
</protein>
<accession>A0A9Q8SFZ7</accession>
<dbReference type="RefSeq" id="XP_049138156.1">
    <property type="nucleotide sequence ID" value="XM_049296932.1"/>
</dbReference>
<name>A0A9Q8SFZ7_9PEZI</name>
<dbReference type="AlphaFoldDB" id="A0A9Q8SFZ7"/>
<keyword evidence="2" id="KW-1185">Reference proteome</keyword>
<dbReference type="GeneID" id="73351942"/>
<dbReference type="KEGG" id="clup:CLUP02_18028"/>
<evidence type="ECO:0000313" key="1">
    <source>
        <dbReference type="EMBL" id="UQC76515.1"/>
    </source>
</evidence>
<dbReference type="EMBL" id="CP019472">
    <property type="protein sequence ID" value="UQC76515.1"/>
    <property type="molecule type" value="Genomic_DNA"/>
</dbReference>